<keyword evidence="2" id="KW-1185">Reference proteome</keyword>
<evidence type="ECO:0000313" key="2">
    <source>
        <dbReference type="Proteomes" id="UP000593576"/>
    </source>
</evidence>
<sequence length="64" mass="7413">MRLFESGLRRHSKKNVIVWSRDMYQSFGTSPVLVWISTCFVPSPKFGTLLMVASHLGRLIWCLQ</sequence>
<comment type="caution">
    <text evidence="1">The sequence shown here is derived from an EMBL/GenBank/DDBJ whole genome shotgun (WGS) entry which is preliminary data.</text>
</comment>
<dbReference type="AlphaFoldDB" id="A0A7J9NBN4"/>
<proteinExistence type="predicted"/>
<name>A0A7J9NBN4_GOSSC</name>
<evidence type="ECO:0000313" key="1">
    <source>
        <dbReference type="EMBL" id="MBA0880640.1"/>
    </source>
</evidence>
<gene>
    <name evidence="1" type="ORF">Goshw_024054</name>
</gene>
<reference evidence="1 2" key="1">
    <citation type="journal article" date="2019" name="Genome Biol. Evol.">
        <title>Insights into the evolution of the New World diploid cottons (Gossypium, subgenus Houzingenia) based on genome sequencing.</title>
        <authorList>
            <person name="Grover C.E."/>
            <person name="Arick M.A. 2nd"/>
            <person name="Thrash A."/>
            <person name="Conover J.L."/>
            <person name="Sanders W.S."/>
            <person name="Peterson D.G."/>
            <person name="Frelichowski J.E."/>
            <person name="Scheffler J.A."/>
            <person name="Scheffler B.E."/>
            <person name="Wendel J.F."/>
        </authorList>
    </citation>
    <scope>NUCLEOTIDE SEQUENCE [LARGE SCALE GENOMIC DNA]</scope>
    <source>
        <strain evidence="1">1</strain>
        <tissue evidence="1">Leaf</tissue>
    </source>
</reference>
<protein>
    <submittedName>
        <fullName evidence="1">Uncharacterized protein</fullName>
    </submittedName>
</protein>
<accession>A0A7J9NBN4</accession>
<dbReference type="Proteomes" id="UP000593576">
    <property type="component" value="Unassembled WGS sequence"/>
</dbReference>
<dbReference type="OrthoDB" id="984336at2759"/>
<dbReference type="EMBL" id="JABFAF010277905">
    <property type="protein sequence ID" value="MBA0880640.1"/>
    <property type="molecule type" value="Genomic_DNA"/>
</dbReference>
<organism evidence="1 2">
    <name type="scientific">Gossypium schwendimanii</name>
    <name type="common">Cotton</name>
    <dbReference type="NCBI Taxonomy" id="34291"/>
    <lineage>
        <taxon>Eukaryota</taxon>
        <taxon>Viridiplantae</taxon>
        <taxon>Streptophyta</taxon>
        <taxon>Embryophyta</taxon>
        <taxon>Tracheophyta</taxon>
        <taxon>Spermatophyta</taxon>
        <taxon>Magnoliopsida</taxon>
        <taxon>eudicotyledons</taxon>
        <taxon>Gunneridae</taxon>
        <taxon>Pentapetalae</taxon>
        <taxon>rosids</taxon>
        <taxon>malvids</taxon>
        <taxon>Malvales</taxon>
        <taxon>Malvaceae</taxon>
        <taxon>Malvoideae</taxon>
        <taxon>Gossypium</taxon>
    </lineage>
</organism>